<dbReference type="GO" id="GO:0010181">
    <property type="term" value="F:FMN binding"/>
    <property type="evidence" value="ECO:0007669"/>
    <property type="project" value="InterPro"/>
</dbReference>
<evidence type="ECO:0000256" key="2">
    <source>
        <dbReference type="ARBA" id="ARBA00023002"/>
    </source>
</evidence>
<dbReference type="RefSeq" id="WP_231138039.1">
    <property type="nucleotide sequence ID" value="NZ_CP009112.1"/>
</dbReference>
<keyword evidence="2" id="KW-0560">Oxidoreductase</keyword>
<comment type="similarity">
    <text evidence="1">Belongs to the non-flavoprotein flavin reductase family.</text>
</comment>
<dbReference type="PANTHER" id="PTHR30466:SF11">
    <property type="entry name" value="FLAVIN-DEPENDENT MONOOXYGENASE, REDUCTASE SUBUNIT HSAB"/>
    <property type="match status" value="1"/>
</dbReference>
<dbReference type="PANTHER" id="PTHR30466">
    <property type="entry name" value="FLAVIN REDUCTASE"/>
    <property type="match status" value="1"/>
</dbReference>
<evidence type="ECO:0000256" key="1">
    <source>
        <dbReference type="ARBA" id="ARBA00008898"/>
    </source>
</evidence>
<dbReference type="Gene3D" id="2.30.110.10">
    <property type="entry name" value="Electron Transport, Fmn-binding Protein, Chain A"/>
    <property type="match status" value="1"/>
</dbReference>
<dbReference type="GO" id="GO:0042602">
    <property type="term" value="F:riboflavin reductase (NADPH) activity"/>
    <property type="evidence" value="ECO:0007669"/>
    <property type="project" value="TreeGrafter"/>
</dbReference>
<dbReference type="AlphaFoldDB" id="A0A1B1KJ24"/>
<evidence type="ECO:0000259" key="3">
    <source>
        <dbReference type="SMART" id="SM00903"/>
    </source>
</evidence>
<dbReference type="SUPFAM" id="SSF50475">
    <property type="entry name" value="FMN-binding split barrel"/>
    <property type="match status" value="1"/>
</dbReference>
<name>A0A1B1KJ24_RHOOP</name>
<reference evidence="4 5" key="1">
    <citation type="submission" date="2014-07" db="EMBL/GenBank/DDBJ databases">
        <authorList>
            <person name="Zhang J.E."/>
            <person name="Yang H."/>
            <person name="Guo J."/>
            <person name="Deng Z."/>
            <person name="Luo H."/>
            <person name="Luo M."/>
            <person name="Zhao B."/>
        </authorList>
    </citation>
    <scope>NUCLEOTIDE SEQUENCE [LARGE SCALE GENOMIC DNA]</scope>
    <source>
        <strain evidence="4 5">1CP</strain>
        <plasmid evidence="5">Plasmid pr1cp1</plasmid>
    </source>
</reference>
<dbReference type="Pfam" id="PF01613">
    <property type="entry name" value="Flavin_Reduct"/>
    <property type="match status" value="1"/>
</dbReference>
<dbReference type="SMART" id="SM00903">
    <property type="entry name" value="Flavin_Reduct"/>
    <property type="match status" value="1"/>
</dbReference>
<proteinExistence type="inferred from homology"/>
<dbReference type="InterPro" id="IPR012349">
    <property type="entry name" value="Split_barrel_FMN-bd"/>
</dbReference>
<geneLocation type="plasmid" evidence="5">
    <name>pr1cp1</name>
</geneLocation>
<dbReference type="Proteomes" id="UP000186108">
    <property type="component" value="Plasmid pR1CP1"/>
</dbReference>
<protein>
    <submittedName>
        <fullName evidence="4">GntR family transcriptional regulator</fullName>
    </submittedName>
</protein>
<organism evidence="4 5">
    <name type="scientific">Rhodococcus opacus</name>
    <name type="common">Nocardia opaca</name>
    <dbReference type="NCBI Taxonomy" id="37919"/>
    <lineage>
        <taxon>Bacteria</taxon>
        <taxon>Bacillati</taxon>
        <taxon>Actinomycetota</taxon>
        <taxon>Actinomycetes</taxon>
        <taxon>Mycobacteriales</taxon>
        <taxon>Nocardiaceae</taxon>
        <taxon>Rhodococcus</taxon>
    </lineage>
</organism>
<keyword evidence="4" id="KW-0614">Plasmid</keyword>
<sequence length="180" mass="19434">MEHNVVQPLDQKEFRNVVGHFASGVTIVTTEHAGIRYGATISAVSSLCADPPLVLACVNQRLGTHAGILNSRRFTINILGEGQDSIAHTFATPGADKFRDVEVVEGQHGPRLAEALAHLTCEVIDEVEGGTHRIFVGKVLEAQAGTGSPLSYFRGRFGSFVPFEKSSWPRTQAENSVSHK</sequence>
<gene>
    <name evidence="4" type="ORF">R1CP_40080</name>
</gene>
<dbReference type="PATRIC" id="fig|37919.13.peg.8447"/>
<feature type="domain" description="Flavin reductase like" evidence="3">
    <location>
        <begin position="18"/>
        <end position="159"/>
    </location>
</feature>
<evidence type="ECO:0000313" key="5">
    <source>
        <dbReference type="Proteomes" id="UP000186108"/>
    </source>
</evidence>
<dbReference type="InterPro" id="IPR050268">
    <property type="entry name" value="NADH-dep_flavin_reductase"/>
</dbReference>
<dbReference type="EMBL" id="CP009112">
    <property type="protein sequence ID" value="ANS32597.1"/>
    <property type="molecule type" value="Genomic_DNA"/>
</dbReference>
<accession>A0A1B1KJ24</accession>
<dbReference type="InterPro" id="IPR002563">
    <property type="entry name" value="Flavin_Rdtase-like_dom"/>
</dbReference>
<evidence type="ECO:0000313" key="4">
    <source>
        <dbReference type="EMBL" id="ANS32597.1"/>
    </source>
</evidence>